<comment type="caution">
    <text evidence="3">The sequence shown here is derived from an EMBL/GenBank/DDBJ whole genome shotgun (WGS) entry which is preliminary data.</text>
</comment>
<dbReference type="Pfam" id="PF01479">
    <property type="entry name" value="S4"/>
    <property type="match status" value="1"/>
</dbReference>
<keyword evidence="4" id="KW-1185">Reference proteome</keyword>
<dbReference type="Pfam" id="PF17774">
    <property type="entry name" value="YlmH_RBD"/>
    <property type="match status" value="1"/>
</dbReference>
<dbReference type="AlphaFoldDB" id="A0A9D5M1N1"/>
<accession>A0A9D5M1N1</accession>
<dbReference type="Gene3D" id="3.10.290.10">
    <property type="entry name" value="RNA-binding S4 domain"/>
    <property type="match status" value="1"/>
</dbReference>
<dbReference type="PROSITE" id="PS50889">
    <property type="entry name" value="S4"/>
    <property type="match status" value="1"/>
</dbReference>
<protein>
    <submittedName>
        <fullName evidence="3">RNA-binding protein</fullName>
    </submittedName>
</protein>
<dbReference type="InterPro" id="IPR002942">
    <property type="entry name" value="S4_RNA-bd"/>
</dbReference>
<gene>
    <name evidence="3" type="ORF">INF28_10935</name>
</gene>
<reference evidence="3" key="1">
    <citation type="submission" date="2020-10" db="EMBL/GenBank/DDBJ databases">
        <title>ChiBAC.</title>
        <authorList>
            <person name="Zenner C."/>
            <person name="Hitch T.C.A."/>
            <person name="Clavel T."/>
        </authorList>
    </citation>
    <scope>NUCLEOTIDE SEQUENCE</scope>
    <source>
        <strain evidence="3">DSM 107454</strain>
    </source>
</reference>
<dbReference type="GO" id="GO:0003723">
    <property type="term" value="F:RNA binding"/>
    <property type="evidence" value="ECO:0007669"/>
    <property type="project" value="UniProtKB-KW"/>
</dbReference>
<keyword evidence="1" id="KW-0694">RNA-binding</keyword>
<dbReference type="CDD" id="cd00165">
    <property type="entry name" value="S4"/>
    <property type="match status" value="1"/>
</dbReference>
<name>A0A9D5M1N1_9FIRM</name>
<dbReference type="SMART" id="SM00363">
    <property type="entry name" value="S4"/>
    <property type="match status" value="1"/>
</dbReference>
<dbReference type="EMBL" id="JADCKB010000029">
    <property type="protein sequence ID" value="MBE5040972.1"/>
    <property type="molecule type" value="Genomic_DNA"/>
</dbReference>
<evidence type="ECO:0000313" key="4">
    <source>
        <dbReference type="Proteomes" id="UP000806542"/>
    </source>
</evidence>
<dbReference type="PANTHER" id="PTHR13633:SF3">
    <property type="entry name" value="MITOCHONDRIAL TRANSCRIPTION RESCUE FACTOR 1"/>
    <property type="match status" value="1"/>
</dbReference>
<dbReference type="InterPro" id="IPR012677">
    <property type="entry name" value="Nucleotide-bd_a/b_plait_sf"/>
</dbReference>
<evidence type="ECO:0000313" key="3">
    <source>
        <dbReference type="EMBL" id="MBE5040972.1"/>
    </source>
</evidence>
<feature type="domain" description="RNA-binding S4" evidence="2">
    <location>
        <begin position="176"/>
        <end position="233"/>
    </location>
</feature>
<proteinExistence type="predicted"/>
<dbReference type="Gene3D" id="3.30.70.330">
    <property type="match status" value="1"/>
</dbReference>
<evidence type="ECO:0000256" key="1">
    <source>
        <dbReference type="PROSITE-ProRule" id="PRU00182"/>
    </source>
</evidence>
<dbReference type="InterPro" id="IPR036986">
    <property type="entry name" value="S4_RNA-bd_sf"/>
</dbReference>
<evidence type="ECO:0000259" key="2">
    <source>
        <dbReference type="SMART" id="SM00363"/>
    </source>
</evidence>
<dbReference type="SUPFAM" id="SSF55174">
    <property type="entry name" value="Alpha-L RNA-binding motif"/>
    <property type="match status" value="1"/>
</dbReference>
<dbReference type="InterPro" id="IPR040591">
    <property type="entry name" value="RqcP2_RBD"/>
</dbReference>
<dbReference type="PANTHER" id="PTHR13633">
    <property type="entry name" value="MITOCHONDRIAL TRANSCRIPTION RESCUE FACTOR 1"/>
    <property type="match status" value="1"/>
</dbReference>
<organism evidence="3 4">
    <name type="scientific">Ructibacterium gallinarum</name>
    <dbReference type="NCBI Taxonomy" id="2779355"/>
    <lineage>
        <taxon>Bacteria</taxon>
        <taxon>Bacillati</taxon>
        <taxon>Bacillota</taxon>
        <taxon>Clostridia</taxon>
        <taxon>Eubacteriales</taxon>
        <taxon>Oscillospiraceae</taxon>
        <taxon>Ructibacterium</taxon>
    </lineage>
</organism>
<sequence length="252" mass="27856">MSAVSAEDKLWISRAEDALQLSRKRYDIKTLGFLNPYQRVLIEKSVFPDSDMQMFFDGGYESAERTLMVCCPEYYLAAPEDYIAALQITGRELADLSHRDYLGSLMGLGIARENIGDILVSESGASVFMKPEIAVYVLQNLSKIGRRGVTVCQCALTEIEIPERPVKNIVGTVASLRLDSVLSTALGISRSKASELIRGGMVTVNFEPTEETSNMLEEGAVLSVRGFGRMRLSEIGGMTRKGRYSITISRYV</sequence>
<dbReference type="RefSeq" id="WP_226393511.1">
    <property type="nucleotide sequence ID" value="NZ_JADCKB010000029.1"/>
</dbReference>
<dbReference type="Gene3D" id="3.30.1370.160">
    <property type="match status" value="1"/>
</dbReference>
<dbReference type="Proteomes" id="UP000806542">
    <property type="component" value="Unassembled WGS sequence"/>
</dbReference>